<name>A0A285NUK2_NATPI</name>
<keyword evidence="2" id="KW-0812">Transmembrane</keyword>
<keyword evidence="4" id="KW-0378">Hydrolase</keyword>
<dbReference type="OrthoDB" id="214851at2157"/>
<feature type="domain" description="CAAX prenyl protease 2/Lysostaphin resistance protein A-like" evidence="3">
    <location>
        <begin position="209"/>
        <end position="300"/>
    </location>
</feature>
<reference evidence="4 5" key="1">
    <citation type="submission" date="2017-09" db="EMBL/GenBank/DDBJ databases">
        <authorList>
            <person name="Ehlers B."/>
            <person name="Leendertz F.H."/>
        </authorList>
    </citation>
    <scope>NUCLEOTIDE SEQUENCE [LARGE SCALE GENOMIC DNA]</scope>
    <source>
        <strain evidence="4 5">DSM 27208</strain>
    </source>
</reference>
<keyword evidence="2" id="KW-1133">Transmembrane helix</keyword>
<dbReference type="AlphaFoldDB" id="A0A285NUK2"/>
<sequence>MTQWAAFALVATVVLVVVLALARATQSASEQAPSSAARDGSQARQDIESRGVSSPRSQAYEDAAEHSSASPDSHTRQDAGSPTAASESSLGGARENAGEQTSPSPRSQAHEDANIRTLSTAALLANVVVTHGLLAAIVLVAAWAADIPATALGIDAAANVGWTPLAVGLGLGGALYAGNELLAAGFDRAGIEYDETLRGALGPDSIVGWIVLLGIALPIIAVFEELLFRAALIGALSAGFGVSPWVLAVISSLAFGLGHGIQGPTGVAVTGLLGFVLAAAFVMTGSLLTVVVAHYLINALEFLVHERLGVEW</sequence>
<accession>A0A285NUK2</accession>
<proteinExistence type="predicted"/>
<feature type="compositionally biased region" description="Low complexity" evidence="1">
    <location>
        <begin position="26"/>
        <end position="37"/>
    </location>
</feature>
<dbReference type="Pfam" id="PF02517">
    <property type="entry name" value="Rce1-like"/>
    <property type="match status" value="1"/>
</dbReference>
<evidence type="ECO:0000313" key="4">
    <source>
        <dbReference type="EMBL" id="SNZ13150.1"/>
    </source>
</evidence>
<dbReference type="GO" id="GO:0006508">
    <property type="term" value="P:proteolysis"/>
    <property type="evidence" value="ECO:0007669"/>
    <property type="project" value="UniProtKB-KW"/>
</dbReference>
<feature type="transmembrane region" description="Helical" evidence="2">
    <location>
        <begin position="123"/>
        <end position="144"/>
    </location>
</feature>
<protein>
    <submittedName>
        <fullName evidence="4">CAAX protease self-immunity</fullName>
    </submittedName>
</protein>
<dbReference type="InterPro" id="IPR003675">
    <property type="entry name" value="Rce1/LyrA-like_dom"/>
</dbReference>
<feature type="compositionally biased region" description="Polar residues" evidence="1">
    <location>
        <begin position="67"/>
        <end position="89"/>
    </location>
</feature>
<keyword evidence="5" id="KW-1185">Reference proteome</keyword>
<dbReference type="PANTHER" id="PTHR36435">
    <property type="entry name" value="SLR1288 PROTEIN"/>
    <property type="match status" value="1"/>
</dbReference>
<feature type="transmembrane region" description="Helical" evidence="2">
    <location>
        <begin position="230"/>
        <end position="255"/>
    </location>
</feature>
<dbReference type="GO" id="GO:0080120">
    <property type="term" value="P:CAAX-box protein maturation"/>
    <property type="evidence" value="ECO:0007669"/>
    <property type="project" value="UniProtKB-ARBA"/>
</dbReference>
<dbReference type="RefSeq" id="WP_097008965.1">
    <property type="nucleotide sequence ID" value="NZ_OBEJ01000002.1"/>
</dbReference>
<dbReference type="Proteomes" id="UP000219453">
    <property type="component" value="Unassembled WGS sequence"/>
</dbReference>
<evidence type="ECO:0000259" key="3">
    <source>
        <dbReference type="Pfam" id="PF02517"/>
    </source>
</evidence>
<gene>
    <name evidence="4" type="ORF">SAMN06269185_2059</name>
</gene>
<organism evidence="4 5">
    <name type="scientific">Natronoarchaeum philippinense</name>
    <dbReference type="NCBI Taxonomy" id="558529"/>
    <lineage>
        <taxon>Archaea</taxon>
        <taxon>Methanobacteriati</taxon>
        <taxon>Methanobacteriota</taxon>
        <taxon>Stenosarchaea group</taxon>
        <taxon>Halobacteria</taxon>
        <taxon>Halobacteriales</taxon>
        <taxon>Natronoarchaeaceae</taxon>
    </lineage>
</organism>
<feature type="compositionally biased region" description="Polar residues" evidence="1">
    <location>
        <begin position="98"/>
        <end position="107"/>
    </location>
</feature>
<feature type="region of interest" description="Disordered" evidence="1">
    <location>
        <begin position="26"/>
        <end position="112"/>
    </location>
</feature>
<feature type="transmembrane region" description="Helical" evidence="2">
    <location>
        <begin position="206"/>
        <end position="223"/>
    </location>
</feature>
<feature type="transmembrane region" description="Helical" evidence="2">
    <location>
        <begin position="267"/>
        <end position="297"/>
    </location>
</feature>
<keyword evidence="2" id="KW-0472">Membrane</keyword>
<keyword evidence="4" id="KW-0645">Protease</keyword>
<evidence type="ECO:0000256" key="2">
    <source>
        <dbReference type="SAM" id="Phobius"/>
    </source>
</evidence>
<dbReference type="PANTHER" id="PTHR36435:SF1">
    <property type="entry name" value="CAAX AMINO TERMINAL PROTEASE FAMILY PROTEIN"/>
    <property type="match status" value="1"/>
</dbReference>
<dbReference type="GO" id="GO:0004175">
    <property type="term" value="F:endopeptidase activity"/>
    <property type="evidence" value="ECO:0007669"/>
    <property type="project" value="UniProtKB-ARBA"/>
</dbReference>
<evidence type="ECO:0000256" key="1">
    <source>
        <dbReference type="SAM" id="MobiDB-lite"/>
    </source>
</evidence>
<evidence type="ECO:0000313" key="5">
    <source>
        <dbReference type="Proteomes" id="UP000219453"/>
    </source>
</evidence>
<dbReference type="InterPro" id="IPR052710">
    <property type="entry name" value="CAAX_protease"/>
</dbReference>
<dbReference type="EMBL" id="OBEJ01000002">
    <property type="protein sequence ID" value="SNZ13150.1"/>
    <property type="molecule type" value="Genomic_DNA"/>
</dbReference>